<name>A0A543FMG6_9PSEU</name>
<keyword evidence="4" id="KW-1185">Reference proteome</keyword>
<evidence type="ECO:0000313" key="4">
    <source>
        <dbReference type="Proteomes" id="UP000319818"/>
    </source>
</evidence>
<proteinExistence type="predicted"/>
<comment type="caution">
    <text evidence="3">The sequence shown here is derived from an EMBL/GenBank/DDBJ whole genome shotgun (WGS) entry which is preliminary data.</text>
</comment>
<evidence type="ECO:0000256" key="2">
    <source>
        <dbReference type="SAM" id="Phobius"/>
    </source>
</evidence>
<evidence type="ECO:0000313" key="3">
    <source>
        <dbReference type="EMBL" id="TQM35051.1"/>
    </source>
</evidence>
<dbReference type="Proteomes" id="UP000319818">
    <property type="component" value="Unassembled WGS sequence"/>
</dbReference>
<protein>
    <submittedName>
        <fullName evidence="3">Uncharacterized protein</fullName>
    </submittedName>
</protein>
<feature type="region of interest" description="Disordered" evidence="1">
    <location>
        <begin position="24"/>
        <end position="48"/>
    </location>
</feature>
<keyword evidence="2" id="KW-0812">Transmembrane</keyword>
<evidence type="ECO:0000256" key="1">
    <source>
        <dbReference type="SAM" id="MobiDB-lite"/>
    </source>
</evidence>
<reference evidence="3 4" key="1">
    <citation type="submission" date="2019-06" db="EMBL/GenBank/DDBJ databases">
        <title>Sequencing the genomes of 1000 actinobacteria strains.</title>
        <authorList>
            <person name="Klenk H.-P."/>
        </authorList>
    </citation>
    <scope>NUCLEOTIDE SEQUENCE [LARGE SCALE GENOMIC DNA]</scope>
    <source>
        <strain evidence="3 4">DSM 45511</strain>
    </source>
</reference>
<gene>
    <name evidence="3" type="ORF">FB388_6477</name>
</gene>
<keyword evidence="2" id="KW-1133">Transmembrane helix</keyword>
<feature type="transmembrane region" description="Helical" evidence="2">
    <location>
        <begin position="6"/>
        <end position="23"/>
    </location>
</feature>
<dbReference type="AlphaFoldDB" id="A0A543FMG6"/>
<dbReference type="RefSeq" id="WP_170225943.1">
    <property type="nucleotide sequence ID" value="NZ_VFPH01000003.1"/>
</dbReference>
<dbReference type="EMBL" id="VFPH01000003">
    <property type="protein sequence ID" value="TQM35051.1"/>
    <property type="molecule type" value="Genomic_DNA"/>
</dbReference>
<keyword evidence="2" id="KW-0472">Membrane</keyword>
<organism evidence="3 4">
    <name type="scientific">Pseudonocardia cypriaca</name>
    <dbReference type="NCBI Taxonomy" id="882449"/>
    <lineage>
        <taxon>Bacteria</taxon>
        <taxon>Bacillati</taxon>
        <taxon>Actinomycetota</taxon>
        <taxon>Actinomycetes</taxon>
        <taxon>Pseudonocardiales</taxon>
        <taxon>Pseudonocardiaceae</taxon>
        <taxon>Pseudonocardia</taxon>
    </lineage>
</organism>
<sequence length="48" mass="4889">MEAVIWFGIAAIIVIALVIAAIGRPPDGPGGDREPVARGSSRPGDDGF</sequence>
<accession>A0A543FMG6</accession>